<evidence type="ECO:0000256" key="17">
    <source>
        <dbReference type="ARBA" id="ARBA00032071"/>
    </source>
</evidence>
<keyword evidence="24" id="KW-1185">Reference proteome</keyword>
<dbReference type="OrthoDB" id="40462at2157"/>
<comment type="catalytic activity">
    <reaction evidence="18">
        <text>N(6)-methyl-ATP + H2O = N(6)-methyl-AMP + diphosphate + H(+)</text>
        <dbReference type="Rhea" id="RHEA:67608"/>
        <dbReference type="ChEBI" id="CHEBI:15377"/>
        <dbReference type="ChEBI" id="CHEBI:15378"/>
        <dbReference type="ChEBI" id="CHEBI:33019"/>
        <dbReference type="ChEBI" id="CHEBI:144842"/>
        <dbReference type="ChEBI" id="CHEBI:172873"/>
    </reaction>
    <physiologicalReaction direction="left-to-right" evidence="18">
        <dbReference type="Rhea" id="RHEA:67609"/>
    </physiologicalReaction>
</comment>
<comment type="catalytic activity">
    <reaction evidence="9">
        <text>8-oxo-dGTP + H2O = 8-oxo-dGMP + diphosphate + H(+)</text>
        <dbReference type="Rhea" id="RHEA:31575"/>
        <dbReference type="ChEBI" id="CHEBI:15377"/>
        <dbReference type="ChEBI" id="CHEBI:15378"/>
        <dbReference type="ChEBI" id="CHEBI:33019"/>
        <dbReference type="ChEBI" id="CHEBI:63224"/>
        <dbReference type="ChEBI" id="CHEBI:77896"/>
    </reaction>
    <physiologicalReaction direction="left-to-right" evidence="9">
        <dbReference type="Rhea" id="RHEA:31576"/>
    </physiologicalReaction>
</comment>
<dbReference type="PANTHER" id="PTHR43758">
    <property type="entry name" value="7,8-DIHYDRO-8-OXOGUANINE TRIPHOSPHATASE"/>
    <property type="match status" value="1"/>
</dbReference>
<accession>A0A031LML9</accession>
<sequence length="155" mass="17883">MELTTCLTIVKNSNHLLMIEKKRGLGKGYITFPGGKVEVETPDVCAVRELKEEVGITGYSPRNVARIIFVQKSGKINVMYVYQITNFSGHMVETEEAKPFWIDKNKLPFEKMWIDDRFWLPKVLGGKYVDCIFMFSDNWENLLEGNCYEIMQGLS</sequence>
<comment type="catalytic activity">
    <reaction evidence="20">
        <text>N(6)-methyl-dATP + H2O = N(6)-methyl-dAMP + diphosphate + H(+)</text>
        <dbReference type="Rhea" id="RHEA:67604"/>
        <dbReference type="ChEBI" id="CHEBI:15377"/>
        <dbReference type="ChEBI" id="CHEBI:15378"/>
        <dbReference type="ChEBI" id="CHEBI:33019"/>
        <dbReference type="ChEBI" id="CHEBI:169976"/>
        <dbReference type="ChEBI" id="CHEBI:172872"/>
    </reaction>
    <physiologicalReaction direction="left-to-right" evidence="20">
        <dbReference type="Rhea" id="RHEA:67605"/>
    </physiologicalReaction>
</comment>
<comment type="catalytic activity">
    <reaction evidence="19">
        <text>O(6)-methyl-dGTP + H2O = O(6)-methyl-dGMP + diphosphate + H(+)</text>
        <dbReference type="Rhea" id="RHEA:67600"/>
        <dbReference type="ChEBI" id="CHEBI:15377"/>
        <dbReference type="ChEBI" id="CHEBI:15378"/>
        <dbReference type="ChEBI" id="CHEBI:33019"/>
        <dbReference type="ChEBI" id="CHEBI:169974"/>
        <dbReference type="ChEBI" id="CHEBI:169975"/>
    </reaction>
    <physiologicalReaction direction="left-to-right" evidence="19">
        <dbReference type="Rhea" id="RHEA:67601"/>
    </physiologicalReaction>
</comment>
<dbReference type="InterPro" id="IPR015797">
    <property type="entry name" value="NUDIX_hydrolase-like_dom_sf"/>
</dbReference>
<gene>
    <name evidence="23" type="ORF">CM19_08480</name>
</gene>
<evidence type="ECO:0000256" key="4">
    <source>
        <dbReference type="ARBA" id="ARBA00022723"/>
    </source>
</evidence>
<dbReference type="GO" id="GO:0008828">
    <property type="term" value="F:dATP diphosphatase activity"/>
    <property type="evidence" value="ECO:0007669"/>
    <property type="project" value="UniProtKB-EC"/>
</dbReference>
<evidence type="ECO:0000256" key="10">
    <source>
        <dbReference type="ARBA" id="ARBA00024596"/>
    </source>
</evidence>
<dbReference type="PANTHER" id="PTHR43758:SF2">
    <property type="entry name" value="OXIDIZED PURINE NUCLEOSIDE TRIPHOSPHATE HYDROLASE"/>
    <property type="match status" value="1"/>
</dbReference>
<evidence type="ECO:0000256" key="15">
    <source>
        <dbReference type="ARBA" id="ARBA00030682"/>
    </source>
</evidence>
<evidence type="ECO:0000256" key="11">
    <source>
        <dbReference type="ARBA" id="ARBA00026103"/>
    </source>
</evidence>
<dbReference type="GO" id="GO:0008413">
    <property type="term" value="F:8-oxo-7,8-dihydroguanosine triphosphate pyrophosphatase activity"/>
    <property type="evidence" value="ECO:0007669"/>
    <property type="project" value="InterPro"/>
</dbReference>
<dbReference type="STRING" id="1160895.CM19_08480"/>
<evidence type="ECO:0000313" key="23">
    <source>
        <dbReference type="EMBL" id="EZQ04741.1"/>
    </source>
</evidence>
<evidence type="ECO:0000256" key="16">
    <source>
        <dbReference type="ARBA" id="ARBA00031927"/>
    </source>
</evidence>
<evidence type="ECO:0000256" key="1">
    <source>
        <dbReference type="ARBA" id="ARBA00001946"/>
    </source>
</evidence>
<dbReference type="InterPro" id="IPR003563">
    <property type="entry name" value="8ODP"/>
</dbReference>
<evidence type="ECO:0000256" key="12">
    <source>
        <dbReference type="ARBA" id="ARBA00026218"/>
    </source>
</evidence>
<proteinExistence type="inferred from homology"/>
<dbReference type="PROSITE" id="PS00893">
    <property type="entry name" value="NUDIX_BOX"/>
    <property type="match status" value="1"/>
</dbReference>
<comment type="catalytic activity">
    <reaction evidence="7">
        <text>8-oxo-dATP + H2O = 8-oxo-dAMP + diphosphate + H(+)</text>
        <dbReference type="Rhea" id="RHEA:65396"/>
        <dbReference type="ChEBI" id="CHEBI:15377"/>
        <dbReference type="ChEBI" id="CHEBI:15378"/>
        <dbReference type="ChEBI" id="CHEBI:33019"/>
        <dbReference type="ChEBI" id="CHEBI:71361"/>
        <dbReference type="ChEBI" id="CHEBI:172871"/>
    </reaction>
    <physiologicalReaction direction="left-to-right" evidence="7">
        <dbReference type="Rhea" id="RHEA:65397"/>
    </physiologicalReaction>
</comment>
<evidence type="ECO:0000256" key="19">
    <source>
        <dbReference type="ARBA" id="ARBA00048894"/>
    </source>
</evidence>
<evidence type="ECO:0000256" key="5">
    <source>
        <dbReference type="ARBA" id="ARBA00022801"/>
    </source>
</evidence>
<evidence type="ECO:0000256" key="7">
    <source>
        <dbReference type="ARBA" id="ARBA00024448"/>
    </source>
</evidence>
<comment type="subunit">
    <text evidence="3">Monomer.</text>
</comment>
<evidence type="ECO:0000256" key="6">
    <source>
        <dbReference type="ARBA" id="ARBA00022842"/>
    </source>
</evidence>
<evidence type="ECO:0000256" key="20">
    <source>
        <dbReference type="ARBA" id="ARBA00049032"/>
    </source>
</evidence>
<comment type="similarity">
    <text evidence="2">Belongs to the Nudix hydrolase family.</text>
</comment>
<comment type="catalytic activity">
    <reaction evidence="8">
        <text>2-oxo-dATP + H2O = 2-oxo-dAMP + diphosphate + H(+)</text>
        <dbReference type="Rhea" id="RHEA:31583"/>
        <dbReference type="ChEBI" id="CHEBI:15377"/>
        <dbReference type="ChEBI" id="CHEBI:15378"/>
        <dbReference type="ChEBI" id="CHEBI:33019"/>
        <dbReference type="ChEBI" id="CHEBI:63212"/>
        <dbReference type="ChEBI" id="CHEBI:77897"/>
        <dbReference type="EC" id="3.6.1.56"/>
    </reaction>
    <physiologicalReaction direction="left-to-right" evidence="8">
        <dbReference type="Rhea" id="RHEA:31584"/>
    </physiologicalReaction>
</comment>
<dbReference type="RefSeq" id="WP_150111413.1">
    <property type="nucleotide sequence ID" value="NZ_JFZT01000045.1"/>
</dbReference>
<dbReference type="Proteomes" id="UP000024332">
    <property type="component" value="Unassembled WGS sequence"/>
</dbReference>
<keyword evidence="5 23" id="KW-0378">Hydrolase</keyword>
<protein>
    <recommendedName>
        <fullName evidence="12">Oxidized purine nucleoside triphosphate hydrolase</fullName>
        <ecNumber evidence="11">3.6.1.56</ecNumber>
    </recommendedName>
    <alternativeName>
        <fullName evidence="16">2-hydroxy-dATP diphosphatase</fullName>
    </alternativeName>
    <alternativeName>
        <fullName evidence="15">7,8-dihydro-8-oxoguanine triphosphatase</fullName>
    </alternativeName>
    <alternativeName>
        <fullName evidence="14">8-oxo-dGTPase</fullName>
    </alternativeName>
    <alternativeName>
        <fullName evidence="17">Methylated purine nucleoside triphosphate hydrolase</fullName>
    </alternativeName>
    <alternativeName>
        <fullName evidence="13">Nucleoside diphosphate-linked moiety X motif 1</fullName>
    </alternativeName>
</protein>
<dbReference type="PRINTS" id="PR01403">
    <property type="entry name" value="8OXTPHPHTASE"/>
</dbReference>
<comment type="caution">
    <text evidence="23">The sequence shown here is derived from an EMBL/GenBank/DDBJ whole genome shotgun (WGS) entry which is preliminary data.</text>
</comment>
<evidence type="ECO:0000256" key="21">
    <source>
        <dbReference type="ARBA" id="ARBA00053094"/>
    </source>
</evidence>
<dbReference type="PROSITE" id="PS51462">
    <property type="entry name" value="NUDIX"/>
    <property type="match status" value="1"/>
</dbReference>
<dbReference type="CDD" id="cd03427">
    <property type="entry name" value="NUDIX_MTH1_Nudt1"/>
    <property type="match status" value="1"/>
</dbReference>
<dbReference type="Pfam" id="PF00293">
    <property type="entry name" value="NUDIX"/>
    <property type="match status" value="1"/>
</dbReference>
<evidence type="ECO:0000256" key="13">
    <source>
        <dbReference type="ARBA" id="ARBA00029673"/>
    </source>
</evidence>
<evidence type="ECO:0000256" key="8">
    <source>
        <dbReference type="ARBA" id="ARBA00024459"/>
    </source>
</evidence>
<feature type="domain" description="Nudix hydrolase" evidence="22">
    <location>
        <begin position="1"/>
        <end position="128"/>
    </location>
</feature>
<dbReference type="InterPro" id="IPR020084">
    <property type="entry name" value="NUDIX_hydrolase_CS"/>
</dbReference>
<dbReference type="GO" id="GO:0046872">
    <property type="term" value="F:metal ion binding"/>
    <property type="evidence" value="ECO:0007669"/>
    <property type="project" value="UniProtKB-KW"/>
</dbReference>
<name>A0A031LML9_9CREN</name>
<evidence type="ECO:0000256" key="3">
    <source>
        <dbReference type="ARBA" id="ARBA00011245"/>
    </source>
</evidence>
<dbReference type="AlphaFoldDB" id="A0A031LML9"/>
<organism evidence="23 24">
    <name type="scientific">Candidatus Acidianus copahuensis</name>
    <dbReference type="NCBI Taxonomy" id="1160895"/>
    <lineage>
        <taxon>Archaea</taxon>
        <taxon>Thermoproteota</taxon>
        <taxon>Thermoprotei</taxon>
        <taxon>Sulfolobales</taxon>
        <taxon>Sulfolobaceae</taxon>
        <taxon>Acidianus</taxon>
    </lineage>
</organism>
<comment type="catalytic activity">
    <reaction evidence="10">
        <text>2-oxo-ATP + H2O = 2-oxo-AMP + diphosphate + H(+)</text>
        <dbReference type="Rhea" id="RHEA:67392"/>
        <dbReference type="ChEBI" id="CHEBI:15377"/>
        <dbReference type="ChEBI" id="CHEBI:15378"/>
        <dbReference type="ChEBI" id="CHEBI:33019"/>
        <dbReference type="ChEBI" id="CHEBI:71395"/>
        <dbReference type="ChEBI" id="CHEBI:172878"/>
    </reaction>
    <physiologicalReaction direction="left-to-right" evidence="10">
        <dbReference type="Rhea" id="RHEA:67393"/>
    </physiologicalReaction>
</comment>
<evidence type="ECO:0000256" key="9">
    <source>
        <dbReference type="ARBA" id="ARBA00024486"/>
    </source>
</evidence>
<dbReference type="SUPFAM" id="SSF55811">
    <property type="entry name" value="Nudix"/>
    <property type="match status" value="1"/>
</dbReference>
<evidence type="ECO:0000256" key="14">
    <source>
        <dbReference type="ARBA" id="ARBA00030634"/>
    </source>
</evidence>
<keyword evidence="6" id="KW-0460">Magnesium</keyword>
<dbReference type="GO" id="GO:0042262">
    <property type="term" value="P:DNA protection"/>
    <property type="evidence" value="ECO:0007669"/>
    <property type="project" value="InterPro"/>
</dbReference>
<comment type="cofactor">
    <cofactor evidence="1">
        <name>Mg(2+)</name>
        <dbReference type="ChEBI" id="CHEBI:18420"/>
    </cofactor>
</comment>
<evidence type="ECO:0000259" key="22">
    <source>
        <dbReference type="PROSITE" id="PS51462"/>
    </source>
</evidence>
<dbReference type="EMBL" id="JFZT01000045">
    <property type="protein sequence ID" value="EZQ04741.1"/>
    <property type="molecule type" value="Genomic_DNA"/>
</dbReference>
<dbReference type="EC" id="3.6.1.56" evidence="11"/>
<comment type="function">
    <text evidence="21">Oxidized purine nucleoside triphosphate hydrolase which is a prominent sanitizer of the oxidized nucleotide pool. Catalyzes the hydrolysis of 2-oxo-dATP (2-hydroxy-dATP) into 2-oxo-dAMP. Also has a significant hydrolase activity toward 2-oxo-ATP, 8-oxo-dGTP and 8-oxo-dATP. Through the hydrolysis of oxidized purine nucleoside triphosphates, prevents their incorporation into DNA and the subsequent transversions A:T to C:G and G:C to T:A. Also catalyzes the hydrolysis of methylated purine nucleoside triphosphate preventing their integration into DNA. Through this antimutagenic activity protects cells from oxidative stress.</text>
</comment>
<evidence type="ECO:0000313" key="24">
    <source>
        <dbReference type="Proteomes" id="UP000024332"/>
    </source>
</evidence>
<dbReference type="GO" id="GO:0005737">
    <property type="term" value="C:cytoplasm"/>
    <property type="evidence" value="ECO:0007669"/>
    <property type="project" value="TreeGrafter"/>
</dbReference>
<evidence type="ECO:0000256" key="2">
    <source>
        <dbReference type="ARBA" id="ARBA00005582"/>
    </source>
</evidence>
<dbReference type="Gene3D" id="3.90.79.10">
    <property type="entry name" value="Nucleoside Triphosphate Pyrophosphohydrolase"/>
    <property type="match status" value="1"/>
</dbReference>
<keyword evidence="4" id="KW-0479">Metal-binding</keyword>
<evidence type="ECO:0000256" key="18">
    <source>
        <dbReference type="ARBA" id="ARBA00048002"/>
    </source>
</evidence>
<reference evidence="23 24" key="1">
    <citation type="submission" date="2014-03" db="EMBL/GenBank/DDBJ databases">
        <title>Draft genome sequence of the novel thermoacidophilic archaea Acidianus copahuensis ALE1 strain, isolated from Copahue volcanic area in Neuquen Argentina.</title>
        <authorList>
            <person name="Urbieta M.S."/>
            <person name="Rascovan N."/>
            <person name="Castro C."/>
            <person name="Revale S."/>
            <person name="Giaveno M.A."/>
            <person name="Vazquez M.P."/>
            <person name="Donati E.R."/>
        </authorList>
    </citation>
    <scope>NUCLEOTIDE SEQUENCE [LARGE SCALE GENOMIC DNA]</scope>
    <source>
        <strain evidence="23 24">ALE1</strain>
    </source>
</reference>
<dbReference type="InterPro" id="IPR000086">
    <property type="entry name" value="NUDIX_hydrolase_dom"/>
</dbReference>